<dbReference type="GO" id="GO:0008360">
    <property type="term" value="P:regulation of cell shape"/>
    <property type="evidence" value="ECO:0007669"/>
    <property type="project" value="UniProtKB-KW"/>
</dbReference>
<accession>A0A849C3L6</accession>
<dbReference type="CDD" id="cd01750">
    <property type="entry name" value="GATase1_CobQ"/>
    <property type="match status" value="1"/>
</dbReference>
<gene>
    <name evidence="2" type="primary">gatD</name>
    <name evidence="4" type="ORF">HLB23_26085</name>
</gene>
<keyword evidence="4" id="KW-0808">Transferase</keyword>
<dbReference type="HAMAP" id="MF_02213">
    <property type="entry name" value="Lipid_II_synth_GatD"/>
    <property type="match status" value="1"/>
</dbReference>
<organism evidence="4 5">
    <name type="scientific">Nocardia uniformis</name>
    <dbReference type="NCBI Taxonomy" id="53432"/>
    <lineage>
        <taxon>Bacteria</taxon>
        <taxon>Bacillati</taxon>
        <taxon>Actinomycetota</taxon>
        <taxon>Actinomycetes</taxon>
        <taxon>Mycobacteriales</taxon>
        <taxon>Nocardiaceae</taxon>
        <taxon>Nocardia</taxon>
    </lineage>
</organism>
<dbReference type="Proteomes" id="UP000586827">
    <property type="component" value="Unassembled WGS sequence"/>
</dbReference>
<evidence type="ECO:0000259" key="3">
    <source>
        <dbReference type="Pfam" id="PF07685"/>
    </source>
</evidence>
<dbReference type="UniPathway" id="UPA00219"/>
<comment type="function">
    <text evidence="2">The lipid II isoglutaminyl synthase complex catalyzes the formation of alpha-D-isoglutamine in the cell wall lipid II stem peptide. The GatD subunit catalyzes the hydrolysis of glutamine to glutamate and ammonia. The resulting ammonia molecule is channeled to the active site of MurT.</text>
</comment>
<protein>
    <recommendedName>
        <fullName evidence="2">Lipid II isoglutaminyl synthase (glutamine-hydrolyzing) subunit GatD</fullName>
        <ecNumber evidence="2">6.3.5.13</ecNumber>
    </recommendedName>
    <alternativeName>
        <fullName evidence="2">Lipid II isoglutaminyl synthase glutaminase subunit</fullName>
        <ecNumber evidence="2">3.5.1.2</ecNumber>
    </alternativeName>
</protein>
<evidence type="ECO:0000313" key="4">
    <source>
        <dbReference type="EMBL" id="NNH73284.1"/>
    </source>
</evidence>
<dbReference type="PROSITE" id="PS51274">
    <property type="entry name" value="GATASE_COBBQ"/>
    <property type="match status" value="1"/>
</dbReference>
<dbReference type="RefSeq" id="WP_067517008.1">
    <property type="nucleotide sequence ID" value="NZ_JABELX010000010.1"/>
</dbReference>
<keyword evidence="2" id="KW-0573">Peptidoglycan synthesis</keyword>
<feature type="active site" description="Nucleophile" evidence="2">
    <location>
        <position position="94"/>
    </location>
</feature>
<keyword evidence="5" id="KW-1185">Reference proteome</keyword>
<dbReference type="InterPro" id="IPR011698">
    <property type="entry name" value="GATase_3"/>
</dbReference>
<proteinExistence type="inferred from homology"/>
<evidence type="ECO:0000256" key="1">
    <source>
        <dbReference type="ARBA" id="ARBA00022962"/>
    </source>
</evidence>
<dbReference type="SUPFAM" id="SSF52317">
    <property type="entry name" value="Class I glutamine amidotransferase-like"/>
    <property type="match status" value="1"/>
</dbReference>
<comment type="pathway">
    <text evidence="2">Cell wall biogenesis; peptidoglycan biosynthesis.</text>
</comment>
<dbReference type="EC" id="3.5.1.2" evidence="2"/>
<dbReference type="AlphaFoldDB" id="A0A849C3L6"/>
<dbReference type="InterPro" id="IPR043702">
    <property type="entry name" value="Lipid_II_synth_GatD"/>
</dbReference>
<keyword evidence="2" id="KW-0133">Cell shape</keyword>
<dbReference type="Gene3D" id="3.40.50.880">
    <property type="match status" value="1"/>
</dbReference>
<comment type="catalytic activity">
    <reaction evidence="2">
        <text>L-glutamine + H2O = L-glutamate + NH4(+)</text>
        <dbReference type="Rhea" id="RHEA:15889"/>
        <dbReference type="ChEBI" id="CHEBI:15377"/>
        <dbReference type="ChEBI" id="CHEBI:28938"/>
        <dbReference type="ChEBI" id="CHEBI:29985"/>
        <dbReference type="ChEBI" id="CHEBI:58359"/>
        <dbReference type="EC" id="3.5.1.2"/>
    </reaction>
</comment>
<dbReference type="InterPro" id="IPR033949">
    <property type="entry name" value="CobQ_GATase1"/>
</dbReference>
<dbReference type="GO" id="GO:0071555">
    <property type="term" value="P:cell wall organization"/>
    <property type="evidence" value="ECO:0007669"/>
    <property type="project" value="UniProtKB-KW"/>
</dbReference>
<comment type="subunit">
    <text evidence="2">Forms a heterodimer with MurT.</text>
</comment>
<dbReference type="PANTHER" id="PTHR21343">
    <property type="entry name" value="DETHIOBIOTIN SYNTHETASE"/>
    <property type="match status" value="1"/>
</dbReference>
<keyword evidence="2" id="KW-0961">Cell wall biogenesis/degradation</keyword>
<feature type="domain" description="CobB/CobQ-like glutamine amidotransferase" evidence="3">
    <location>
        <begin position="7"/>
        <end position="201"/>
    </location>
</feature>
<feature type="active site" evidence="2">
    <location>
        <position position="194"/>
    </location>
</feature>
<evidence type="ECO:0000256" key="2">
    <source>
        <dbReference type="HAMAP-Rule" id="MF_02213"/>
    </source>
</evidence>
<dbReference type="Pfam" id="PF07685">
    <property type="entry name" value="GATase_3"/>
    <property type="match status" value="1"/>
</dbReference>
<keyword evidence="2" id="KW-0378">Hydrolase</keyword>
<dbReference type="EMBL" id="JABELX010000010">
    <property type="protein sequence ID" value="NNH73284.1"/>
    <property type="molecule type" value="Genomic_DNA"/>
</dbReference>
<sequence>MSESTVRIGLVLPDVMGTYGDGGNALVLRQRLRMRGHDAEVIEISLSDPVPDSLDIYTLGGAEDSAQRLATRHLQRFPGLQQAAGRGVPVLAICAAIQVLGHWYETSTGERVDGVGLFDVTTSPRAERAIGEVATAPILPGLSKPLTGFENHRGGTKLGGGATGLARVTRGIGNGVGDGLEGVVQGSVIGTYMHGPALARNPELADYLLARALGVDSLPPLDLPEVEQLRRERLRA</sequence>
<reference evidence="4 5" key="1">
    <citation type="submission" date="2020-05" db="EMBL/GenBank/DDBJ databases">
        <title>MicrobeNet Type strains.</title>
        <authorList>
            <person name="Nicholson A.C."/>
        </authorList>
    </citation>
    <scope>NUCLEOTIDE SEQUENCE [LARGE SCALE GENOMIC DNA]</scope>
    <source>
        <strain evidence="4 5">JCM 3224</strain>
    </source>
</reference>
<comment type="catalytic activity">
    <reaction evidence="2">
        <text>beta-D-GlcNAc-(1-&gt;4)-Mur2Ac(oyl-L-Ala-gamma-D-Glu-L-Lys-D-Ala-D-Ala)-di-trans,octa-cis-undecaprenyl diphosphate + L-glutamine + ATP + H2O = beta-D-GlcNAc-(1-&gt;4)-Mur2Ac(oyl-L-Ala-D-isoglutaminyl-L-Lys-D-Ala-D-Ala)-di-trans,octa-cis-undecaprenyl diphosphate + L-glutamate + ADP + phosphate + H(+)</text>
        <dbReference type="Rhea" id="RHEA:57928"/>
        <dbReference type="ChEBI" id="CHEBI:15377"/>
        <dbReference type="ChEBI" id="CHEBI:15378"/>
        <dbReference type="ChEBI" id="CHEBI:29985"/>
        <dbReference type="ChEBI" id="CHEBI:30616"/>
        <dbReference type="ChEBI" id="CHEBI:43474"/>
        <dbReference type="ChEBI" id="CHEBI:58359"/>
        <dbReference type="ChEBI" id="CHEBI:60033"/>
        <dbReference type="ChEBI" id="CHEBI:62233"/>
        <dbReference type="ChEBI" id="CHEBI:456216"/>
        <dbReference type="EC" id="6.3.5.13"/>
    </reaction>
</comment>
<comment type="caution">
    <text evidence="4">The sequence shown here is derived from an EMBL/GenBank/DDBJ whole genome shotgun (WGS) entry which is preliminary data.</text>
</comment>
<dbReference type="EC" id="6.3.5.13" evidence="2"/>
<feature type="binding site" evidence="2">
    <location>
        <position position="128"/>
    </location>
    <ligand>
        <name>substrate</name>
    </ligand>
</feature>
<name>A0A849C3L6_9NOCA</name>
<keyword evidence="1 2" id="KW-0315">Glutamine amidotransferase</keyword>
<evidence type="ECO:0000313" key="5">
    <source>
        <dbReference type="Proteomes" id="UP000586827"/>
    </source>
</evidence>
<dbReference type="GO" id="GO:0140282">
    <property type="term" value="F:carbon-nitrogen ligase activity on lipid II"/>
    <property type="evidence" value="ECO:0007669"/>
    <property type="project" value="UniProtKB-UniRule"/>
</dbReference>
<keyword evidence="2" id="KW-0436">Ligase</keyword>
<dbReference type="GO" id="GO:0009252">
    <property type="term" value="P:peptidoglycan biosynthetic process"/>
    <property type="evidence" value="ECO:0007669"/>
    <property type="project" value="UniProtKB-UniRule"/>
</dbReference>
<dbReference type="GO" id="GO:0009236">
    <property type="term" value="P:cobalamin biosynthetic process"/>
    <property type="evidence" value="ECO:0007669"/>
    <property type="project" value="InterPro"/>
</dbReference>
<dbReference type="GO" id="GO:0004359">
    <property type="term" value="F:glutaminase activity"/>
    <property type="evidence" value="ECO:0007669"/>
    <property type="project" value="UniProtKB-UniRule"/>
</dbReference>
<dbReference type="PANTHER" id="PTHR21343:SF9">
    <property type="entry name" value="LIPID II ISOGLUTAMINYL SYNTHASE (GLUTAMINE-HYDROLYZING) SUBUNIT GATD"/>
    <property type="match status" value="1"/>
</dbReference>
<dbReference type="GO" id="GO:0016740">
    <property type="term" value="F:transferase activity"/>
    <property type="evidence" value="ECO:0007669"/>
    <property type="project" value="UniProtKB-KW"/>
</dbReference>
<dbReference type="InterPro" id="IPR029062">
    <property type="entry name" value="Class_I_gatase-like"/>
</dbReference>
<comment type="similarity">
    <text evidence="2">Belongs to the CobB/CobQ family. GatD subfamily.</text>
</comment>